<evidence type="ECO:0000313" key="2">
    <source>
        <dbReference type="Proteomes" id="UP000011518"/>
    </source>
</evidence>
<dbReference type="Proteomes" id="UP000011518">
    <property type="component" value="Unassembled WGS sequence"/>
</dbReference>
<sequence length="127" mass="14738">MSLMVPWLNLRRILSIGSQTGHQQKWPKAVYPTGLRFSPPGVQKGQVCEDPVEENETKMAMNQEKTGYTFLQNYRKCDSTLQLHDQLFMKYGCIIPYSMEDSGPQDQLKKDMYSILATYVDRFSKDF</sequence>
<dbReference type="AlphaFoldDB" id="L9LB36"/>
<accession>L9LB36</accession>
<proteinExistence type="predicted"/>
<protein>
    <submittedName>
        <fullName evidence="1">Ral guanine nucleotide dissociation stimulator</fullName>
    </submittedName>
</protein>
<evidence type="ECO:0000313" key="1">
    <source>
        <dbReference type="EMBL" id="ELW72300.1"/>
    </source>
</evidence>
<dbReference type="InParanoid" id="L9LB36"/>
<dbReference type="STRING" id="246437.L9LB36"/>
<keyword evidence="2" id="KW-1185">Reference proteome</keyword>
<name>L9LB36_TUPCH</name>
<organism evidence="1 2">
    <name type="scientific">Tupaia chinensis</name>
    <name type="common">Chinese tree shrew</name>
    <name type="synonym">Tupaia belangeri chinensis</name>
    <dbReference type="NCBI Taxonomy" id="246437"/>
    <lineage>
        <taxon>Eukaryota</taxon>
        <taxon>Metazoa</taxon>
        <taxon>Chordata</taxon>
        <taxon>Craniata</taxon>
        <taxon>Vertebrata</taxon>
        <taxon>Euteleostomi</taxon>
        <taxon>Mammalia</taxon>
        <taxon>Eutheria</taxon>
        <taxon>Euarchontoglires</taxon>
        <taxon>Scandentia</taxon>
        <taxon>Tupaiidae</taxon>
        <taxon>Tupaia</taxon>
    </lineage>
</organism>
<gene>
    <name evidence="1" type="ORF">TREES_T100003745</name>
</gene>
<reference evidence="2" key="1">
    <citation type="submission" date="2012-07" db="EMBL/GenBank/DDBJ databases">
        <title>Genome of the Chinese tree shrew, a rising model animal genetically related to primates.</title>
        <authorList>
            <person name="Zhang G."/>
            <person name="Fan Y."/>
            <person name="Yao Y."/>
            <person name="Huang Z."/>
        </authorList>
    </citation>
    <scope>NUCLEOTIDE SEQUENCE [LARGE SCALE GENOMIC DNA]</scope>
</reference>
<reference evidence="2" key="2">
    <citation type="journal article" date="2013" name="Nat. Commun.">
        <title>Genome of the Chinese tree shrew.</title>
        <authorList>
            <person name="Fan Y."/>
            <person name="Huang Z.Y."/>
            <person name="Cao C.C."/>
            <person name="Chen C.S."/>
            <person name="Chen Y.X."/>
            <person name="Fan D.D."/>
            <person name="He J."/>
            <person name="Hou H.L."/>
            <person name="Hu L."/>
            <person name="Hu X.T."/>
            <person name="Jiang X.T."/>
            <person name="Lai R."/>
            <person name="Lang Y.S."/>
            <person name="Liang B."/>
            <person name="Liao S.G."/>
            <person name="Mu D."/>
            <person name="Ma Y.Y."/>
            <person name="Niu Y.Y."/>
            <person name="Sun X.Q."/>
            <person name="Xia J.Q."/>
            <person name="Xiao J."/>
            <person name="Xiong Z.Q."/>
            <person name="Xu L."/>
            <person name="Yang L."/>
            <person name="Zhang Y."/>
            <person name="Zhao W."/>
            <person name="Zhao X.D."/>
            <person name="Zheng Y.T."/>
            <person name="Zhou J.M."/>
            <person name="Zhu Y.B."/>
            <person name="Zhang G.J."/>
            <person name="Wang J."/>
            <person name="Yao Y.G."/>
        </authorList>
    </citation>
    <scope>NUCLEOTIDE SEQUENCE [LARGE SCALE GENOMIC DNA]</scope>
</reference>
<dbReference type="EMBL" id="KB320427">
    <property type="protein sequence ID" value="ELW72300.1"/>
    <property type="molecule type" value="Genomic_DNA"/>
</dbReference>